<dbReference type="EMBL" id="JASPKY010000117">
    <property type="protein sequence ID" value="KAK9736180.1"/>
    <property type="molecule type" value="Genomic_DNA"/>
</dbReference>
<sequence length="79" mass="8876">MSMLSFGEWCDCNNDHDQVVVSKKEEIDVDETTQDDSKVDIHRYTLFAVQNCAVILSVTTIIADQTVVSERKTIVPSNV</sequence>
<name>A0AAW1LMA5_POPJA</name>
<protein>
    <submittedName>
        <fullName evidence="1">Uncharacterized protein</fullName>
    </submittedName>
</protein>
<dbReference type="Proteomes" id="UP001458880">
    <property type="component" value="Unassembled WGS sequence"/>
</dbReference>
<organism evidence="1 2">
    <name type="scientific">Popillia japonica</name>
    <name type="common">Japanese beetle</name>
    <dbReference type="NCBI Taxonomy" id="7064"/>
    <lineage>
        <taxon>Eukaryota</taxon>
        <taxon>Metazoa</taxon>
        <taxon>Ecdysozoa</taxon>
        <taxon>Arthropoda</taxon>
        <taxon>Hexapoda</taxon>
        <taxon>Insecta</taxon>
        <taxon>Pterygota</taxon>
        <taxon>Neoptera</taxon>
        <taxon>Endopterygota</taxon>
        <taxon>Coleoptera</taxon>
        <taxon>Polyphaga</taxon>
        <taxon>Scarabaeiformia</taxon>
        <taxon>Scarabaeidae</taxon>
        <taxon>Rutelinae</taxon>
        <taxon>Popillia</taxon>
    </lineage>
</organism>
<comment type="caution">
    <text evidence="1">The sequence shown here is derived from an EMBL/GenBank/DDBJ whole genome shotgun (WGS) entry which is preliminary data.</text>
</comment>
<accession>A0AAW1LMA5</accession>
<reference evidence="1 2" key="1">
    <citation type="journal article" date="2024" name="BMC Genomics">
        <title>De novo assembly and annotation of Popillia japonica's genome with initial clues to its potential as an invasive pest.</title>
        <authorList>
            <person name="Cucini C."/>
            <person name="Boschi S."/>
            <person name="Funari R."/>
            <person name="Cardaioli E."/>
            <person name="Iannotti N."/>
            <person name="Marturano G."/>
            <person name="Paoli F."/>
            <person name="Bruttini M."/>
            <person name="Carapelli A."/>
            <person name="Frati F."/>
            <person name="Nardi F."/>
        </authorList>
    </citation>
    <scope>NUCLEOTIDE SEQUENCE [LARGE SCALE GENOMIC DNA]</scope>
    <source>
        <strain evidence="1">DMR45628</strain>
    </source>
</reference>
<dbReference type="AlphaFoldDB" id="A0AAW1LMA5"/>
<keyword evidence="2" id="KW-1185">Reference proteome</keyword>
<proteinExistence type="predicted"/>
<gene>
    <name evidence="1" type="ORF">QE152_g12734</name>
</gene>
<evidence type="ECO:0000313" key="1">
    <source>
        <dbReference type="EMBL" id="KAK9736180.1"/>
    </source>
</evidence>
<evidence type="ECO:0000313" key="2">
    <source>
        <dbReference type="Proteomes" id="UP001458880"/>
    </source>
</evidence>